<dbReference type="EMBL" id="HQ384113">
    <property type="protein sequence ID" value="ADQ64606.1"/>
    <property type="molecule type" value="mRNA"/>
</dbReference>
<proteinExistence type="evidence at transcript level"/>
<sequence>MQVSVYVYTYILDNNASKSSKKSLLTQFTTTSKINGNQIHHLRSYTVNKTMPQQTQRWCKKLDDKKQNALREVP</sequence>
<accession>E5L9Y2</accession>
<protein>
    <submittedName>
        <fullName evidence="1">Uncharacterized protein</fullName>
    </submittedName>
</protein>
<feature type="non-terminal residue" evidence="1">
    <location>
        <position position="74"/>
    </location>
</feature>
<dbReference type="AlphaFoldDB" id="E5L9Y2"/>
<organism evidence="1">
    <name type="scientific">Bactrocera oleae</name>
    <name type="common">Olive fruit fly</name>
    <name type="synonym">Dacus oleae</name>
    <dbReference type="NCBI Taxonomy" id="104688"/>
    <lineage>
        <taxon>Eukaryota</taxon>
        <taxon>Metazoa</taxon>
        <taxon>Ecdysozoa</taxon>
        <taxon>Arthropoda</taxon>
        <taxon>Hexapoda</taxon>
        <taxon>Insecta</taxon>
        <taxon>Pterygota</taxon>
        <taxon>Neoptera</taxon>
        <taxon>Endopterygota</taxon>
        <taxon>Diptera</taxon>
        <taxon>Brachycera</taxon>
        <taxon>Muscomorpha</taxon>
        <taxon>Tephritoidea</taxon>
        <taxon>Tephritidae</taxon>
        <taxon>Bactrocera</taxon>
        <taxon>Daculus</taxon>
    </lineage>
</organism>
<reference evidence="1" key="1">
    <citation type="journal article" date="2011" name="Mol. Genet. Genomics">
        <title>Isolation, annotation and applications of expressed sequence tags from the olive fly, Bactrocera oleae.</title>
        <authorList>
            <person name="Tsoumani K.T."/>
            <person name="Augustinos A.A."/>
            <person name="Kakani E.G."/>
            <person name="Drosopoulou E."/>
            <person name="Mavragani-Tsipidou P."/>
            <person name="Mathiopoulos K.D."/>
        </authorList>
    </citation>
    <scope>NUCLEOTIDE SEQUENCE</scope>
</reference>
<evidence type="ECO:0000313" key="1">
    <source>
        <dbReference type="EMBL" id="ADQ64606.1"/>
    </source>
</evidence>
<name>E5L9Y2_BACOL</name>
<feature type="non-terminal residue" evidence="1">
    <location>
        <position position="1"/>
    </location>
</feature>